<dbReference type="NCBIfam" id="NF009566">
    <property type="entry name" value="PRK13020.1"/>
    <property type="match status" value="1"/>
</dbReference>
<feature type="repeat" description="Lumazine-binding" evidence="11">
    <location>
        <begin position="1"/>
        <end position="96"/>
    </location>
</feature>
<accession>A0A9D2NX65</accession>
<evidence type="ECO:0000256" key="8">
    <source>
        <dbReference type="ARBA" id="ARBA00022679"/>
    </source>
</evidence>
<evidence type="ECO:0000256" key="7">
    <source>
        <dbReference type="ARBA" id="ARBA00022619"/>
    </source>
</evidence>
<dbReference type="EC" id="2.5.1.9" evidence="5 10"/>
<evidence type="ECO:0000256" key="4">
    <source>
        <dbReference type="ARBA" id="ARBA00011233"/>
    </source>
</evidence>
<keyword evidence="9" id="KW-0677">Repeat</keyword>
<feature type="domain" description="Lumazine-binding" evidence="12">
    <location>
        <begin position="1"/>
        <end position="96"/>
    </location>
</feature>
<dbReference type="NCBIfam" id="NF006767">
    <property type="entry name" value="PRK09289.1"/>
    <property type="match status" value="1"/>
</dbReference>
<evidence type="ECO:0000256" key="10">
    <source>
        <dbReference type="NCBIfam" id="TIGR00187"/>
    </source>
</evidence>
<evidence type="ECO:0000259" key="12">
    <source>
        <dbReference type="PROSITE" id="PS51177"/>
    </source>
</evidence>
<dbReference type="GO" id="GO:0004746">
    <property type="term" value="F:riboflavin synthase activity"/>
    <property type="evidence" value="ECO:0007669"/>
    <property type="project" value="UniProtKB-UniRule"/>
</dbReference>
<dbReference type="GO" id="GO:0009231">
    <property type="term" value="P:riboflavin biosynthetic process"/>
    <property type="evidence" value="ECO:0007669"/>
    <property type="project" value="UniProtKB-KW"/>
</dbReference>
<dbReference type="PROSITE" id="PS51177">
    <property type="entry name" value="LUMAZINE_BIND"/>
    <property type="match status" value="2"/>
</dbReference>
<reference evidence="13" key="2">
    <citation type="submission" date="2021-04" db="EMBL/GenBank/DDBJ databases">
        <authorList>
            <person name="Gilroy R."/>
        </authorList>
    </citation>
    <scope>NUCLEOTIDE SEQUENCE</scope>
    <source>
        <strain evidence="13">CHK186-1790</strain>
    </source>
</reference>
<dbReference type="CDD" id="cd00402">
    <property type="entry name" value="Riboflavin_synthase_like"/>
    <property type="match status" value="1"/>
</dbReference>
<evidence type="ECO:0000256" key="6">
    <source>
        <dbReference type="ARBA" id="ARBA00013950"/>
    </source>
</evidence>
<evidence type="ECO:0000313" key="13">
    <source>
        <dbReference type="EMBL" id="HJC40082.1"/>
    </source>
</evidence>
<comment type="caution">
    <text evidence="13">The sequence shown here is derived from an EMBL/GenBank/DDBJ whole genome shotgun (WGS) entry which is preliminary data.</text>
</comment>
<feature type="domain" description="Lumazine-binding" evidence="12">
    <location>
        <begin position="97"/>
        <end position="193"/>
    </location>
</feature>
<dbReference type="Proteomes" id="UP000823882">
    <property type="component" value="Unassembled WGS sequence"/>
</dbReference>
<organism evidence="13 14">
    <name type="scientific">Candidatus Intestinimonas pullistercoris</name>
    <dbReference type="NCBI Taxonomy" id="2838623"/>
    <lineage>
        <taxon>Bacteria</taxon>
        <taxon>Bacillati</taxon>
        <taxon>Bacillota</taxon>
        <taxon>Clostridia</taxon>
        <taxon>Eubacteriales</taxon>
        <taxon>Intestinimonas</taxon>
    </lineage>
</organism>
<dbReference type="InterPro" id="IPR001783">
    <property type="entry name" value="Lumazine-bd"/>
</dbReference>
<dbReference type="PIRSF" id="PIRSF000498">
    <property type="entry name" value="Riboflavin_syn_A"/>
    <property type="match status" value="1"/>
</dbReference>
<reference evidence="13" key="1">
    <citation type="journal article" date="2021" name="PeerJ">
        <title>Extensive microbial diversity within the chicken gut microbiome revealed by metagenomics and culture.</title>
        <authorList>
            <person name="Gilroy R."/>
            <person name="Ravi A."/>
            <person name="Getino M."/>
            <person name="Pursley I."/>
            <person name="Horton D.L."/>
            <person name="Alikhan N.F."/>
            <person name="Baker D."/>
            <person name="Gharbi K."/>
            <person name="Hall N."/>
            <person name="Watson M."/>
            <person name="Adriaenssens E.M."/>
            <person name="Foster-Nyarko E."/>
            <person name="Jarju S."/>
            <person name="Secka A."/>
            <person name="Antonio M."/>
            <person name="Oren A."/>
            <person name="Chaudhuri R.R."/>
            <person name="La Ragione R."/>
            <person name="Hildebrand F."/>
            <person name="Pallen M.J."/>
        </authorList>
    </citation>
    <scope>NUCLEOTIDE SEQUENCE</scope>
    <source>
        <strain evidence="13">CHK186-1790</strain>
    </source>
</reference>
<dbReference type="FunFam" id="2.40.30.20:FF:000004">
    <property type="entry name" value="Riboflavin synthase, alpha subunit"/>
    <property type="match status" value="1"/>
</dbReference>
<gene>
    <name evidence="13" type="ORF">H9701_00825</name>
</gene>
<evidence type="ECO:0000256" key="5">
    <source>
        <dbReference type="ARBA" id="ARBA00012827"/>
    </source>
</evidence>
<dbReference type="AlphaFoldDB" id="A0A9D2NX65"/>
<keyword evidence="7" id="KW-0686">Riboflavin biosynthesis</keyword>
<comment type="pathway">
    <text evidence="3">Cofactor biosynthesis; riboflavin biosynthesis; riboflavin from 2-hydroxy-3-oxobutyl phosphate and 5-amino-6-(D-ribitylamino)uracil: step 2/2.</text>
</comment>
<dbReference type="PANTHER" id="PTHR21098">
    <property type="entry name" value="RIBOFLAVIN SYNTHASE ALPHA CHAIN"/>
    <property type="match status" value="1"/>
</dbReference>
<dbReference type="PANTHER" id="PTHR21098:SF12">
    <property type="entry name" value="RIBOFLAVIN SYNTHASE"/>
    <property type="match status" value="1"/>
</dbReference>
<evidence type="ECO:0000256" key="3">
    <source>
        <dbReference type="ARBA" id="ARBA00004887"/>
    </source>
</evidence>
<evidence type="ECO:0000256" key="11">
    <source>
        <dbReference type="PROSITE-ProRule" id="PRU00524"/>
    </source>
</evidence>
<sequence length="215" mass="23129">MFTGIVEEVGTVERVQRGARSAVLHIKARTVPEDLRLGDSVAVNGVCLTVVSHHAGGFAADVMHETLDRSALADLRSGSRVNLERAMAANGRFGGHIVAGHVDGTGRIARLRRDDNAVWYTIQAGPEVLRYVVEKGSIAVDGISLTVARVEADRFSLSVIPHTAAVTTLGERRTGDRVNLECDVIGKYVEKLLRTAGPRRPEGGLTREFLAQNGI</sequence>
<evidence type="ECO:0000256" key="9">
    <source>
        <dbReference type="ARBA" id="ARBA00022737"/>
    </source>
</evidence>
<evidence type="ECO:0000256" key="2">
    <source>
        <dbReference type="ARBA" id="ARBA00002803"/>
    </source>
</evidence>
<dbReference type="FunFam" id="2.40.30.20:FF:000003">
    <property type="entry name" value="Riboflavin synthase, alpha subunit"/>
    <property type="match status" value="1"/>
</dbReference>
<name>A0A9D2NX65_9FIRM</name>
<comment type="subunit">
    <text evidence="4">Homotrimer.</text>
</comment>
<evidence type="ECO:0000256" key="1">
    <source>
        <dbReference type="ARBA" id="ARBA00000968"/>
    </source>
</evidence>
<dbReference type="InterPro" id="IPR017938">
    <property type="entry name" value="Riboflavin_synthase-like_b-brl"/>
</dbReference>
<dbReference type="EMBL" id="DWWJ01000012">
    <property type="protein sequence ID" value="HJC40082.1"/>
    <property type="molecule type" value="Genomic_DNA"/>
</dbReference>
<dbReference type="Pfam" id="PF00677">
    <property type="entry name" value="Lum_binding"/>
    <property type="match status" value="2"/>
</dbReference>
<dbReference type="InterPro" id="IPR023366">
    <property type="entry name" value="ATP_synth_asu-like_sf"/>
</dbReference>
<dbReference type="Gene3D" id="2.40.30.20">
    <property type="match status" value="2"/>
</dbReference>
<protein>
    <recommendedName>
        <fullName evidence="6 10">Riboflavin synthase</fullName>
        <ecNumber evidence="5 10">2.5.1.9</ecNumber>
    </recommendedName>
</protein>
<comment type="catalytic activity">
    <reaction evidence="1">
        <text>2 6,7-dimethyl-8-(1-D-ribityl)lumazine + H(+) = 5-amino-6-(D-ribitylamino)uracil + riboflavin</text>
        <dbReference type="Rhea" id="RHEA:20772"/>
        <dbReference type="ChEBI" id="CHEBI:15378"/>
        <dbReference type="ChEBI" id="CHEBI:15934"/>
        <dbReference type="ChEBI" id="CHEBI:57986"/>
        <dbReference type="ChEBI" id="CHEBI:58201"/>
        <dbReference type="EC" id="2.5.1.9"/>
    </reaction>
</comment>
<proteinExistence type="predicted"/>
<comment type="function">
    <text evidence="2">Catalyzes the dismutation of two molecules of 6,7-dimethyl-8-ribityllumazine, resulting in the formation of riboflavin and 5-amino-6-(D-ribitylamino)uracil.</text>
</comment>
<evidence type="ECO:0000313" key="14">
    <source>
        <dbReference type="Proteomes" id="UP000823882"/>
    </source>
</evidence>
<dbReference type="NCBIfam" id="TIGR00187">
    <property type="entry name" value="ribE"/>
    <property type="match status" value="1"/>
</dbReference>
<dbReference type="SUPFAM" id="SSF63380">
    <property type="entry name" value="Riboflavin synthase domain-like"/>
    <property type="match status" value="2"/>
</dbReference>
<feature type="repeat" description="Lumazine-binding" evidence="11">
    <location>
        <begin position="97"/>
        <end position="193"/>
    </location>
</feature>
<keyword evidence="8 13" id="KW-0808">Transferase</keyword>
<dbReference type="InterPro" id="IPR026017">
    <property type="entry name" value="Lumazine-bd_dom"/>
</dbReference>